<feature type="coiled-coil region" evidence="1">
    <location>
        <begin position="152"/>
        <end position="179"/>
    </location>
</feature>
<dbReference type="Proteomes" id="UP001213000">
    <property type="component" value="Unassembled WGS sequence"/>
</dbReference>
<dbReference type="AlphaFoldDB" id="A0AAD5VWF6"/>
<dbReference type="PANTHER" id="PTHR31005">
    <property type="entry name" value="DUF4139 DOMAIN-CONTAINING PROTEIN"/>
    <property type="match status" value="1"/>
</dbReference>
<keyword evidence="5" id="KW-1185">Reference proteome</keyword>
<dbReference type="Pfam" id="PF13600">
    <property type="entry name" value="DUF4140"/>
    <property type="match status" value="1"/>
</dbReference>
<accession>A0AAD5VWF6</accession>
<comment type="caution">
    <text evidence="4">The sequence shown here is derived from an EMBL/GenBank/DDBJ whole genome shotgun (WGS) entry which is preliminary data.</text>
</comment>
<feature type="domain" description="DUF4140" evidence="3">
    <location>
        <begin position="18"/>
        <end position="116"/>
    </location>
</feature>
<evidence type="ECO:0000256" key="1">
    <source>
        <dbReference type="SAM" id="Coils"/>
    </source>
</evidence>
<dbReference type="NCBIfam" id="TIGR02231">
    <property type="entry name" value="mucoidy inhibitor MuiA family protein"/>
    <property type="match status" value="1"/>
</dbReference>
<name>A0AAD5VWF6_9AGAR</name>
<proteinExistence type="predicted"/>
<evidence type="ECO:0000259" key="3">
    <source>
        <dbReference type="Pfam" id="PF13600"/>
    </source>
</evidence>
<keyword evidence="1" id="KW-0175">Coiled coil</keyword>
<sequence length="635" mass="70988">MQGNIEIVASGHPVTSVMVLKSSKAEVSRKFDIIVKEGRNKLTITKLPTTINEHSVRLSLHNSDGTPTEDIYLSDTVCYIVDRPRDESSQSRLRALEIKKSGLQSEKKMLDTQAEVMVSYARSLTGQSTGTQDIDAFLNAFHERGRKNIESAMKIEEQISELDNQIQEERRKKTSIKGTLNTEMTIVITADRSKQIQLRLTYVVNNTKWTPAYELHAVTGEDGKPCSKVSLHYHASIKQATGEDWTGASLTLSTVSTDGVLKEVPALMPVEIYEQLPVVRGRHPRTQSRSPSRRHAPPIIIQTNRSRSYSRSARSLTSSPAHCSISNATYADNPGAVYQVHHGSTTFRVAPEFQASQEISPDDFDILSDDELQGQNTRTTRNLDLSAKQVTQTPMNLTYAVRGRADIPSDGKDHTVTIAILTFDADIEYVSIPRLDPRVFLQVNLLLVPYQVLGPVSVILDNNYVSSTRFSDVNRNDSFTFTLGDDPSISISYERLSKVTKEGTHTFAEPIDITTYTTSITVHNTHPFSIENFSIRDALPVSGNDKRIKVLLRKPKELVEAKEDNFVEVKDQGEVGDGNSGLQVKWKKEKEGIYEYRWKIGASGSLKLETVFDIKAPSDLAYQFSNFGINCYHIE</sequence>
<reference evidence="4" key="1">
    <citation type="submission" date="2022-07" db="EMBL/GenBank/DDBJ databases">
        <title>Genome Sequence of Leucocoprinus birnbaumii.</title>
        <authorList>
            <person name="Buettner E."/>
        </authorList>
    </citation>
    <scope>NUCLEOTIDE SEQUENCE</scope>
    <source>
        <strain evidence="4">VT141</strain>
    </source>
</reference>
<protein>
    <recommendedName>
        <fullName evidence="6">Protein F37C4.5</fullName>
    </recommendedName>
</protein>
<feature type="domain" description="DUF4139" evidence="2">
    <location>
        <begin position="198"/>
        <end position="617"/>
    </location>
</feature>
<gene>
    <name evidence="4" type="ORF">NP233_g4752</name>
</gene>
<dbReference type="InterPro" id="IPR025554">
    <property type="entry name" value="DUF4140"/>
</dbReference>
<evidence type="ECO:0000259" key="2">
    <source>
        <dbReference type="Pfam" id="PF13598"/>
    </source>
</evidence>
<evidence type="ECO:0000313" key="5">
    <source>
        <dbReference type="Proteomes" id="UP001213000"/>
    </source>
</evidence>
<dbReference type="InterPro" id="IPR037291">
    <property type="entry name" value="DUF4139"/>
</dbReference>
<dbReference type="EMBL" id="JANIEX010000264">
    <property type="protein sequence ID" value="KAJ3569897.1"/>
    <property type="molecule type" value="Genomic_DNA"/>
</dbReference>
<evidence type="ECO:0000313" key="4">
    <source>
        <dbReference type="EMBL" id="KAJ3569897.1"/>
    </source>
</evidence>
<dbReference type="PANTHER" id="PTHR31005:SF8">
    <property type="entry name" value="DUF4139 DOMAIN-CONTAINING PROTEIN"/>
    <property type="match status" value="1"/>
</dbReference>
<organism evidence="4 5">
    <name type="scientific">Leucocoprinus birnbaumii</name>
    <dbReference type="NCBI Taxonomy" id="56174"/>
    <lineage>
        <taxon>Eukaryota</taxon>
        <taxon>Fungi</taxon>
        <taxon>Dikarya</taxon>
        <taxon>Basidiomycota</taxon>
        <taxon>Agaricomycotina</taxon>
        <taxon>Agaricomycetes</taxon>
        <taxon>Agaricomycetidae</taxon>
        <taxon>Agaricales</taxon>
        <taxon>Agaricineae</taxon>
        <taxon>Agaricaceae</taxon>
        <taxon>Leucocoprinus</taxon>
    </lineage>
</organism>
<dbReference type="InterPro" id="IPR011935">
    <property type="entry name" value="CHP02231"/>
</dbReference>
<evidence type="ECO:0008006" key="6">
    <source>
        <dbReference type="Google" id="ProtNLM"/>
    </source>
</evidence>
<dbReference type="Pfam" id="PF13598">
    <property type="entry name" value="DUF4139"/>
    <property type="match status" value="1"/>
</dbReference>